<gene>
    <name evidence="4" type="ordered locus">PAB1374.1n</name>
</gene>
<feature type="domain" description="TsaA-like" evidence="3">
    <location>
        <begin position="1"/>
        <end position="40"/>
    </location>
</feature>
<proteinExistence type="inferred from homology"/>
<reference evidence="4 5" key="1">
    <citation type="journal article" date="2012" name="Curr. Microbiol.">
        <title>Re-annotation of two hyperthermophilic archaea Pyrococcus abyssi GE5 and Pyrococcus furiosus DSM 3638.</title>
        <authorList>
            <person name="Gao J."/>
            <person name="Wang J."/>
        </authorList>
    </citation>
    <scope>GENOME REANNOTATION</scope>
    <source>
        <strain evidence="5">GE5 / Orsay</strain>
    </source>
</reference>
<dbReference type="Gene3D" id="2.40.30.70">
    <property type="entry name" value="YaeB-like"/>
    <property type="match status" value="1"/>
</dbReference>
<dbReference type="Proteomes" id="UP000009139">
    <property type="component" value="Chromosome"/>
</dbReference>
<dbReference type="AlphaFoldDB" id="G8ZIR9"/>
<evidence type="ECO:0000259" key="3">
    <source>
        <dbReference type="PROSITE" id="PS51668"/>
    </source>
</evidence>
<name>G8ZIR9_PYRAB</name>
<accession>G8ZIR9</accession>
<evidence type="ECO:0000313" key="5">
    <source>
        <dbReference type="Proteomes" id="UP000009139"/>
    </source>
</evidence>
<comment type="miscellaneous">
    <text evidence="4">The sequence shown here is derived from an EMBL/GenBank/DDBJ third party annotation (TPA) entry.</text>
</comment>
<dbReference type="PROSITE" id="PS51668">
    <property type="entry name" value="TSAA_2"/>
    <property type="match status" value="1"/>
</dbReference>
<evidence type="ECO:0000256" key="2">
    <source>
        <dbReference type="ARBA" id="ARBA00033753"/>
    </source>
</evidence>
<organism evidence="4 5">
    <name type="scientific">Pyrococcus abyssi (strain GE5 / Orsay)</name>
    <dbReference type="NCBI Taxonomy" id="272844"/>
    <lineage>
        <taxon>Archaea</taxon>
        <taxon>Methanobacteriati</taxon>
        <taxon>Methanobacteriota</taxon>
        <taxon>Thermococci</taxon>
        <taxon>Thermococcales</taxon>
        <taxon>Thermococcaceae</taxon>
        <taxon>Pyrococcus</taxon>
    </lineage>
</organism>
<dbReference type="InterPro" id="IPR036413">
    <property type="entry name" value="YaeB-like_sf"/>
</dbReference>
<dbReference type="InterPro" id="IPR023370">
    <property type="entry name" value="TrmO-like_N"/>
</dbReference>
<evidence type="ECO:0000256" key="1">
    <source>
        <dbReference type="ARBA" id="ARBA00022691"/>
    </source>
</evidence>
<keyword evidence="1" id="KW-0949">S-adenosyl-L-methionine</keyword>
<dbReference type="SUPFAM" id="SSF118196">
    <property type="entry name" value="YaeB-like"/>
    <property type="match status" value="1"/>
</dbReference>
<evidence type="ECO:0000313" key="4">
    <source>
        <dbReference type="EMBL" id="CCE70952.1"/>
    </source>
</evidence>
<dbReference type="Pfam" id="PF01980">
    <property type="entry name" value="TrmO_N"/>
    <property type="match status" value="1"/>
</dbReference>
<comment type="similarity">
    <text evidence="2">Belongs to the tRNA methyltransferase O family.</text>
</comment>
<sequence length="40" mass="4697">MYTVRIKRIEGNEIYIDEIDAFDGTPVLDIKIFVKHLDCI</sequence>
<protein>
    <recommendedName>
        <fullName evidence="3">TsaA-like domain-containing protein</fullName>
    </recommendedName>
</protein>
<dbReference type="EMBL" id="HE613800">
    <property type="protein sequence ID" value="CCE70952.1"/>
    <property type="molecule type" value="Genomic_DNA"/>
</dbReference>
<dbReference type="InterPro" id="IPR036414">
    <property type="entry name" value="YaeB_N_sf"/>
</dbReference>